<comment type="similarity">
    <text evidence="2">Belongs to the phytochrome family.</text>
</comment>
<dbReference type="SMART" id="SM00091">
    <property type="entry name" value="PAS"/>
    <property type="match status" value="2"/>
</dbReference>
<evidence type="ECO:0000256" key="6">
    <source>
        <dbReference type="ARBA" id="ARBA00022991"/>
    </source>
</evidence>
<dbReference type="EMBL" id="CAJGYO010000009">
    <property type="protein sequence ID" value="CAD6253805.1"/>
    <property type="molecule type" value="Genomic_DNA"/>
</dbReference>
<dbReference type="GO" id="GO:0009584">
    <property type="term" value="P:detection of visible light"/>
    <property type="evidence" value="ECO:0007669"/>
    <property type="project" value="InterPro"/>
</dbReference>
<dbReference type="PROSITE" id="PS50112">
    <property type="entry name" value="PAS"/>
    <property type="match status" value="2"/>
</dbReference>
<organism evidence="12 13">
    <name type="scientific">Miscanthus lutarioriparius</name>
    <dbReference type="NCBI Taxonomy" id="422564"/>
    <lineage>
        <taxon>Eukaryota</taxon>
        <taxon>Viridiplantae</taxon>
        <taxon>Streptophyta</taxon>
        <taxon>Embryophyta</taxon>
        <taxon>Tracheophyta</taxon>
        <taxon>Spermatophyta</taxon>
        <taxon>Magnoliopsida</taxon>
        <taxon>Liliopsida</taxon>
        <taxon>Poales</taxon>
        <taxon>Poaceae</taxon>
        <taxon>PACMAD clade</taxon>
        <taxon>Panicoideae</taxon>
        <taxon>Andropogonodae</taxon>
        <taxon>Andropogoneae</taxon>
        <taxon>Saccharinae</taxon>
        <taxon>Miscanthus</taxon>
    </lineage>
</organism>
<protein>
    <recommendedName>
        <fullName evidence="14">Phytochrome</fullName>
    </recommendedName>
</protein>
<keyword evidence="4" id="KW-0600">Photoreceptor protein</keyword>
<evidence type="ECO:0000256" key="3">
    <source>
        <dbReference type="ARBA" id="ARBA00011738"/>
    </source>
</evidence>
<dbReference type="SUPFAM" id="SSF55785">
    <property type="entry name" value="PYP-like sensor domain (PAS domain)"/>
    <property type="match status" value="2"/>
</dbReference>
<dbReference type="InterPro" id="IPR035965">
    <property type="entry name" value="PAS-like_dom_sf"/>
</dbReference>
<evidence type="ECO:0000256" key="8">
    <source>
        <dbReference type="ARBA" id="ARBA00023163"/>
    </source>
</evidence>
<dbReference type="AlphaFoldDB" id="A0A811Q991"/>
<evidence type="ECO:0000259" key="11">
    <source>
        <dbReference type="PROSITE" id="PS50112"/>
    </source>
</evidence>
<dbReference type="CDD" id="cd00130">
    <property type="entry name" value="PAS"/>
    <property type="match status" value="2"/>
</dbReference>
<dbReference type="SMART" id="SM00387">
    <property type="entry name" value="HATPase_c"/>
    <property type="match status" value="1"/>
</dbReference>
<gene>
    <name evidence="12" type="ORF">NCGR_LOCUS37426</name>
</gene>
<dbReference type="GO" id="GO:0009881">
    <property type="term" value="F:photoreceptor activity"/>
    <property type="evidence" value="ECO:0007669"/>
    <property type="project" value="UniProtKB-KW"/>
</dbReference>
<evidence type="ECO:0000256" key="1">
    <source>
        <dbReference type="ARBA" id="ARBA00002479"/>
    </source>
</evidence>
<feature type="domain" description="Histidine kinase" evidence="10">
    <location>
        <begin position="503"/>
        <end position="720"/>
    </location>
</feature>
<comment type="caution">
    <text evidence="12">The sequence shown here is derived from an EMBL/GenBank/DDBJ whole genome shotgun (WGS) entry which is preliminary data.</text>
</comment>
<dbReference type="SUPFAM" id="SSF55781">
    <property type="entry name" value="GAF domain-like"/>
    <property type="match status" value="1"/>
</dbReference>
<dbReference type="SUPFAM" id="SSF55874">
    <property type="entry name" value="ATPase domain of HSP90 chaperone/DNA topoisomerase II/histidine kinase"/>
    <property type="match status" value="1"/>
</dbReference>
<dbReference type="PANTHER" id="PTHR47876:SF3">
    <property type="entry name" value="PHYTOCHROME 1"/>
    <property type="match status" value="1"/>
</dbReference>
<evidence type="ECO:0000256" key="5">
    <source>
        <dbReference type="ARBA" id="ARBA00022606"/>
    </source>
</evidence>
<dbReference type="InterPro" id="IPR043150">
    <property type="entry name" value="Phytochrome_PHY_sf"/>
</dbReference>
<accession>A0A811Q991</accession>
<dbReference type="PRINTS" id="PR01033">
    <property type="entry name" value="PHYTOCHROME"/>
</dbReference>
<dbReference type="PANTHER" id="PTHR47876">
    <property type="entry name" value="OS08G0260000 PROTEIN"/>
    <property type="match status" value="1"/>
</dbReference>
<keyword evidence="13" id="KW-1185">Reference proteome</keyword>
<evidence type="ECO:0000256" key="9">
    <source>
        <dbReference type="ARBA" id="ARBA00023170"/>
    </source>
</evidence>
<comment type="function">
    <text evidence="1">Regulatory photoreceptor which exists in two forms that are reversibly interconvertible by light: the Pr form that absorbs maximally in the red region of the spectrum and the Pfr form that absorbs maximally in the far-red region. Photoconversion of Pr to Pfr induces an array of morphogenic responses, whereas reconversion of Pfr to Pr cancels the induction of those responses. Pfr controls the expression of a number of nuclear genes including those encoding the small subunit of ribulose-bisphosphate carboxylase, chlorophyll A/B binding protein, protochlorophyllide reductase, rRNA, etc. It also controls the expression of its own gene(s) in a negative feedback fashion.</text>
</comment>
<keyword evidence="8" id="KW-0804">Transcription</keyword>
<dbReference type="InterPro" id="IPR003594">
    <property type="entry name" value="HATPase_dom"/>
</dbReference>
<evidence type="ECO:0000256" key="2">
    <source>
        <dbReference type="ARBA" id="ARBA00008235"/>
    </source>
</evidence>
<dbReference type="InterPro" id="IPR036890">
    <property type="entry name" value="HATPase_C_sf"/>
</dbReference>
<dbReference type="InterPro" id="IPR000014">
    <property type="entry name" value="PAS"/>
</dbReference>
<dbReference type="Gene3D" id="3.30.450.270">
    <property type="match status" value="1"/>
</dbReference>
<dbReference type="Pfam" id="PF00360">
    <property type="entry name" value="PHY"/>
    <property type="match status" value="1"/>
</dbReference>
<dbReference type="InterPro" id="IPR005467">
    <property type="entry name" value="His_kinase_dom"/>
</dbReference>
<keyword evidence="9" id="KW-0675">Receptor</keyword>
<reference evidence="12" key="1">
    <citation type="submission" date="2020-10" db="EMBL/GenBank/DDBJ databases">
        <authorList>
            <person name="Han B."/>
            <person name="Lu T."/>
            <person name="Zhao Q."/>
            <person name="Huang X."/>
            <person name="Zhao Y."/>
        </authorList>
    </citation>
    <scope>NUCLEOTIDE SEQUENCE</scope>
</reference>
<dbReference type="GO" id="GO:0006355">
    <property type="term" value="P:regulation of DNA-templated transcription"/>
    <property type="evidence" value="ECO:0007669"/>
    <property type="project" value="InterPro"/>
</dbReference>
<dbReference type="InterPro" id="IPR013515">
    <property type="entry name" value="Phytochrome_cen-reg"/>
</dbReference>
<dbReference type="Proteomes" id="UP000604825">
    <property type="component" value="Unassembled WGS sequence"/>
</dbReference>
<dbReference type="Gene3D" id="3.30.450.20">
    <property type="entry name" value="PAS domain"/>
    <property type="match status" value="1"/>
</dbReference>
<dbReference type="Pfam" id="PF02518">
    <property type="entry name" value="HATPase_c"/>
    <property type="match status" value="1"/>
</dbReference>
<keyword evidence="7" id="KW-0805">Transcription regulation</keyword>
<dbReference type="PROSITE" id="PS50109">
    <property type="entry name" value="HIS_KIN"/>
    <property type="match status" value="1"/>
</dbReference>
<dbReference type="InterPro" id="IPR013767">
    <property type="entry name" value="PAS_fold"/>
</dbReference>
<evidence type="ECO:0000256" key="7">
    <source>
        <dbReference type="ARBA" id="ARBA00023015"/>
    </source>
</evidence>
<dbReference type="Pfam" id="PF00989">
    <property type="entry name" value="PAS"/>
    <property type="match status" value="2"/>
</dbReference>
<dbReference type="FunFam" id="3.30.450.270:FF:000001">
    <property type="entry name" value="Phytochrome"/>
    <property type="match status" value="1"/>
</dbReference>
<evidence type="ECO:0000259" key="10">
    <source>
        <dbReference type="PROSITE" id="PS50109"/>
    </source>
</evidence>
<feature type="domain" description="PAS" evidence="11">
    <location>
        <begin position="352"/>
        <end position="423"/>
    </location>
</feature>
<dbReference type="Gene3D" id="3.30.565.10">
    <property type="entry name" value="Histidine kinase-like ATPase, C-terminal domain"/>
    <property type="match status" value="1"/>
</dbReference>
<evidence type="ECO:0000256" key="4">
    <source>
        <dbReference type="ARBA" id="ARBA00022543"/>
    </source>
</evidence>
<name>A0A811Q991_9POAL</name>
<keyword evidence="5" id="KW-0716">Sensory transduction</keyword>
<evidence type="ECO:0000313" key="13">
    <source>
        <dbReference type="Proteomes" id="UP000604825"/>
    </source>
</evidence>
<proteinExistence type="inferred from homology"/>
<feature type="domain" description="PAS" evidence="11">
    <location>
        <begin position="238"/>
        <end position="289"/>
    </location>
</feature>
<dbReference type="OrthoDB" id="1699687at2759"/>
<dbReference type="NCBIfam" id="TIGR00229">
    <property type="entry name" value="sensory_box"/>
    <property type="match status" value="1"/>
</dbReference>
<keyword evidence="6" id="KW-0157">Chromophore</keyword>
<evidence type="ECO:0008006" key="14">
    <source>
        <dbReference type="Google" id="ProtNLM"/>
    </source>
</evidence>
<dbReference type="InterPro" id="IPR001294">
    <property type="entry name" value="Phytochrome"/>
</dbReference>
<comment type="subunit">
    <text evidence="3">Homodimer.</text>
</comment>
<sequence>MLFHEASPLSIISGSPNIMDLVKCHGAALLHGDRVWRLCITPTEPQIRDISSWLSEVHMDSTGLSTDSLVDAGYRGAASLGDKICGMAMAKIGPNDIVFWFRSHTAADIKWGSAKHNPSDQDDSRRMHPRLTFMAFLEVVKMKSMPWNDYEMDAICSLPLILRDRMNGDAKPTGAAGLDNLQIDDIKLDCLDKLHMVTSEMVHMVEATSPLILALDVNGLLNERNQNNAIKSAKDSFDANGLVSGWNLKLVELTGLIVEETVGRHILTLVEQSSLPVVQKMLYLALDGKEEKEVRFEMKTHSSRADDGPVILVANACSTNDSYGHVIGVCFVAQDMTVHKLAMDKFTRVDGDNKAIIHNPNPLIPPIFGADQFGWCSEWNAAMTKLTGFHRDEVMDKMIVGEVFDSSNGSCLLKNHESFVRLRVIISSALSGKQTDKATFGFYNRNGMDIECILSAYGKENTNAVIDGVFCYIQVHSQELQHALHVKQASEQTTLRKMKAFSYTRYAINNPLSGLLYSREALKSTGLNEEQMRHPNVADHCHHQLDKILADIDHDNITDELFCFELEMVEFVLQDVVQGAISQVVTACRDKDIGVLLNQSEGFTKEKVYGDGIRLQQILSDILFVSVKFSTVGGCVEISCNLTKNSIGKSFDLELRIKHKGLGVPGEILLGTCKDGIKDMSGEALSLVISRYFLKLMNGDIRYVRKASTSTFILTAELASSPAAIGQ</sequence>
<evidence type="ECO:0000313" key="12">
    <source>
        <dbReference type="EMBL" id="CAD6253805.1"/>
    </source>
</evidence>